<dbReference type="AlphaFoldDB" id="A0AAE0M1W4"/>
<name>A0AAE0M1W4_9PEZI</name>
<reference evidence="2" key="2">
    <citation type="submission" date="2023-06" db="EMBL/GenBank/DDBJ databases">
        <authorList>
            <consortium name="Lawrence Berkeley National Laboratory"/>
            <person name="Haridas S."/>
            <person name="Hensen N."/>
            <person name="Bonometti L."/>
            <person name="Westerberg I."/>
            <person name="Brannstrom I.O."/>
            <person name="Guillou S."/>
            <person name="Cros-Aarteil S."/>
            <person name="Calhoun S."/>
            <person name="Kuo A."/>
            <person name="Mondo S."/>
            <person name="Pangilinan J."/>
            <person name="Riley R."/>
            <person name="Labutti K."/>
            <person name="Andreopoulos B."/>
            <person name="Lipzen A."/>
            <person name="Chen C."/>
            <person name="Yanf M."/>
            <person name="Daum C."/>
            <person name="Ng V."/>
            <person name="Clum A."/>
            <person name="Steindorff A."/>
            <person name="Ohm R."/>
            <person name="Martin F."/>
            <person name="Silar P."/>
            <person name="Natvig D."/>
            <person name="Lalanne C."/>
            <person name="Gautier V."/>
            <person name="Ament-Velasquez S.L."/>
            <person name="Kruys A."/>
            <person name="Hutchinson M.I."/>
            <person name="Powell A.J."/>
            <person name="Barry K."/>
            <person name="Miller A.N."/>
            <person name="Grigoriev I.V."/>
            <person name="Debuchy R."/>
            <person name="Gladieux P."/>
            <person name="Thoren M.H."/>
            <person name="Johannesson H."/>
        </authorList>
    </citation>
    <scope>NUCLEOTIDE SEQUENCE</scope>
    <source>
        <strain evidence="2">CBS 118394</strain>
    </source>
</reference>
<evidence type="ECO:0000313" key="3">
    <source>
        <dbReference type="Proteomes" id="UP001283341"/>
    </source>
</evidence>
<feature type="chain" id="PRO_5042146552" evidence="1">
    <location>
        <begin position="19"/>
        <end position="113"/>
    </location>
</feature>
<gene>
    <name evidence="2" type="ORF">B0H66DRAFT_534329</name>
</gene>
<feature type="signal peptide" evidence="1">
    <location>
        <begin position="1"/>
        <end position="18"/>
    </location>
</feature>
<reference evidence="2" key="1">
    <citation type="journal article" date="2023" name="Mol. Phylogenet. Evol.">
        <title>Genome-scale phylogeny and comparative genomics of the fungal order Sordariales.</title>
        <authorList>
            <person name="Hensen N."/>
            <person name="Bonometti L."/>
            <person name="Westerberg I."/>
            <person name="Brannstrom I.O."/>
            <person name="Guillou S."/>
            <person name="Cros-Aarteil S."/>
            <person name="Calhoun S."/>
            <person name="Haridas S."/>
            <person name="Kuo A."/>
            <person name="Mondo S."/>
            <person name="Pangilinan J."/>
            <person name="Riley R."/>
            <person name="LaButti K."/>
            <person name="Andreopoulos B."/>
            <person name="Lipzen A."/>
            <person name="Chen C."/>
            <person name="Yan M."/>
            <person name="Daum C."/>
            <person name="Ng V."/>
            <person name="Clum A."/>
            <person name="Steindorff A."/>
            <person name="Ohm R.A."/>
            <person name="Martin F."/>
            <person name="Silar P."/>
            <person name="Natvig D.O."/>
            <person name="Lalanne C."/>
            <person name="Gautier V."/>
            <person name="Ament-Velasquez S.L."/>
            <person name="Kruys A."/>
            <person name="Hutchinson M.I."/>
            <person name="Powell A.J."/>
            <person name="Barry K."/>
            <person name="Miller A.N."/>
            <person name="Grigoriev I.V."/>
            <person name="Debuchy R."/>
            <person name="Gladieux P."/>
            <person name="Hiltunen Thoren M."/>
            <person name="Johannesson H."/>
        </authorList>
    </citation>
    <scope>NUCLEOTIDE SEQUENCE</scope>
    <source>
        <strain evidence="2">CBS 118394</strain>
    </source>
</reference>
<proteinExistence type="predicted"/>
<sequence>MTCLAWTLPLAARRPLLATATTAERSGEKMDRVDRPPDRKQIGYVTTRDAYLVRFGTEGGPGVDPVEIRDITTPTSCLYKPPSTVRLPREIDRLRTAATTAIDTPASTPHAVQ</sequence>
<dbReference type="EMBL" id="JAUEDM010000005">
    <property type="protein sequence ID" value="KAK3316067.1"/>
    <property type="molecule type" value="Genomic_DNA"/>
</dbReference>
<keyword evidence="3" id="KW-1185">Reference proteome</keyword>
<dbReference type="Proteomes" id="UP001283341">
    <property type="component" value="Unassembled WGS sequence"/>
</dbReference>
<organism evidence="2 3">
    <name type="scientific">Apodospora peruviana</name>
    <dbReference type="NCBI Taxonomy" id="516989"/>
    <lineage>
        <taxon>Eukaryota</taxon>
        <taxon>Fungi</taxon>
        <taxon>Dikarya</taxon>
        <taxon>Ascomycota</taxon>
        <taxon>Pezizomycotina</taxon>
        <taxon>Sordariomycetes</taxon>
        <taxon>Sordariomycetidae</taxon>
        <taxon>Sordariales</taxon>
        <taxon>Lasiosphaeriaceae</taxon>
        <taxon>Apodospora</taxon>
    </lineage>
</organism>
<protein>
    <submittedName>
        <fullName evidence="2">Uncharacterized protein</fullName>
    </submittedName>
</protein>
<evidence type="ECO:0000256" key="1">
    <source>
        <dbReference type="SAM" id="SignalP"/>
    </source>
</evidence>
<comment type="caution">
    <text evidence="2">The sequence shown here is derived from an EMBL/GenBank/DDBJ whole genome shotgun (WGS) entry which is preliminary data.</text>
</comment>
<evidence type="ECO:0000313" key="2">
    <source>
        <dbReference type="EMBL" id="KAK3316067.1"/>
    </source>
</evidence>
<accession>A0AAE0M1W4</accession>
<keyword evidence="1" id="KW-0732">Signal</keyword>